<dbReference type="AlphaFoldDB" id="A0A557SHR2"/>
<dbReference type="SUPFAM" id="SSF69593">
    <property type="entry name" value="Glycerol-3-phosphate (1)-acyltransferase"/>
    <property type="match status" value="1"/>
</dbReference>
<dbReference type="SMART" id="SM00563">
    <property type="entry name" value="PlsC"/>
    <property type="match status" value="1"/>
</dbReference>
<sequence>MRRSTINHQCHTTSLISYWVGRILLSILGWKVEGEVPPGCKFVLVGAPHTSNWDFPIGLATLYVFRLHVTWVGKDTLFKWPFGGFMRWLGGIGVDRSHPAGVADHLANRIKDAQSMVLVITPSGTRGKREYWKSGFYRIALAADVPLLCGALDYQSKTARLGLSFKPTGDLKSDMDRIRDYYKDMSAAYPENATPIRLREEDDLPLPNKDS</sequence>
<protein>
    <submittedName>
        <fullName evidence="5">Acyltransferase</fullName>
    </submittedName>
</protein>
<evidence type="ECO:0000256" key="3">
    <source>
        <dbReference type="ARBA" id="ARBA00023315"/>
    </source>
</evidence>
<evidence type="ECO:0000313" key="6">
    <source>
        <dbReference type="Proteomes" id="UP000316649"/>
    </source>
</evidence>
<reference evidence="5 6" key="1">
    <citation type="submission" date="2019-07" db="EMBL/GenBank/DDBJ databases">
        <title>The pathways for chlorine oxyanion respiration interact through the shared metabolite chlorate.</title>
        <authorList>
            <person name="Barnum T.P."/>
            <person name="Cheng Y."/>
            <person name="Hill K.A."/>
            <person name="Lucas L.N."/>
            <person name="Carlson H.K."/>
            <person name="Coates J.D."/>
        </authorList>
    </citation>
    <scope>NUCLEOTIDE SEQUENCE [LARGE SCALE GENOMIC DNA]</scope>
    <source>
        <strain evidence="5 6">BK-1</strain>
    </source>
</reference>
<evidence type="ECO:0000256" key="1">
    <source>
        <dbReference type="ARBA" id="ARBA00005189"/>
    </source>
</evidence>
<name>A0A557SHR2_9GAMM</name>
<dbReference type="PANTHER" id="PTHR10434">
    <property type="entry name" value="1-ACYL-SN-GLYCEROL-3-PHOSPHATE ACYLTRANSFERASE"/>
    <property type="match status" value="1"/>
</dbReference>
<proteinExistence type="predicted"/>
<comment type="caution">
    <text evidence="5">The sequence shown here is derived from an EMBL/GenBank/DDBJ whole genome shotgun (WGS) entry which is preliminary data.</text>
</comment>
<evidence type="ECO:0000313" key="5">
    <source>
        <dbReference type="EMBL" id="TVO76945.1"/>
    </source>
</evidence>
<dbReference type="Proteomes" id="UP000316649">
    <property type="component" value="Unassembled WGS sequence"/>
</dbReference>
<dbReference type="GO" id="GO:0006654">
    <property type="term" value="P:phosphatidic acid biosynthetic process"/>
    <property type="evidence" value="ECO:0007669"/>
    <property type="project" value="TreeGrafter"/>
</dbReference>
<evidence type="ECO:0000259" key="4">
    <source>
        <dbReference type="SMART" id="SM00563"/>
    </source>
</evidence>
<dbReference type="Pfam" id="PF01553">
    <property type="entry name" value="Acyltransferase"/>
    <property type="match status" value="1"/>
</dbReference>
<comment type="pathway">
    <text evidence="1">Lipid metabolism.</text>
</comment>
<feature type="domain" description="Phospholipid/glycerol acyltransferase" evidence="4">
    <location>
        <begin position="43"/>
        <end position="152"/>
    </location>
</feature>
<dbReference type="GO" id="GO:0003841">
    <property type="term" value="F:1-acylglycerol-3-phosphate O-acyltransferase activity"/>
    <property type="evidence" value="ECO:0007669"/>
    <property type="project" value="TreeGrafter"/>
</dbReference>
<dbReference type="RefSeq" id="WP_144358074.1">
    <property type="nucleotide sequence ID" value="NZ_VMNH01000005.1"/>
</dbReference>
<keyword evidence="2 5" id="KW-0808">Transferase</keyword>
<dbReference type="PANTHER" id="PTHR10434:SF9">
    <property type="entry name" value="PHOSPHOLIPID_GLYCEROL ACYLTRANSFERASE DOMAIN-CONTAINING PROTEIN"/>
    <property type="match status" value="1"/>
</dbReference>
<accession>A0A557SHR2</accession>
<keyword evidence="6" id="KW-1185">Reference proteome</keyword>
<dbReference type="CDD" id="cd07988">
    <property type="entry name" value="LPLAT_ABO13168-like"/>
    <property type="match status" value="1"/>
</dbReference>
<organism evidence="5 6">
    <name type="scientific">Sedimenticola selenatireducens</name>
    <dbReference type="NCBI Taxonomy" id="191960"/>
    <lineage>
        <taxon>Bacteria</taxon>
        <taxon>Pseudomonadati</taxon>
        <taxon>Pseudomonadota</taxon>
        <taxon>Gammaproteobacteria</taxon>
        <taxon>Chromatiales</taxon>
        <taxon>Sedimenticolaceae</taxon>
        <taxon>Sedimenticola</taxon>
    </lineage>
</organism>
<keyword evidence="3 5" id="KW-0012">Acyltransferase</keyword>
<dbReference type="InterPro" id="IPR002123">
    <property type="entry name" value="Plipid/glycerol_acylTrfase"/>
</dbReference>
<dbReference type="OrthoDB" id="9796839at2"/>
<evidence type="ECO:0000256" key="2">
    <source>
        <dbReference type="ARBA" id="ARBA00022679"/>
    </source>
</evidence>
<gene>
    <name evidence="5" type="ORF">FHP88_05845</name>
</gene>
<dbReference type="EMBL" id="VMNH01000005">
    <property type="protein sequence ID" value="TVO76945.1"/>
    <property type="molecule type" value="Genomic_DNA"/>
</dbReference>